<name>A0A0H2S285_9AGAM</name>
<protein>
    <recommendedName>
        <fullName evidence="3">BTB domain-containing protein</fullName>
    </recommendedName>
</protein>
<organism evidence="1 2">
    <name type="scientific">Schizopora paradoxa</name>
    <dbReference type="NCBI Taxonomy" id="27342"/>
    <lineage>
        <taxon>Eukaryota</taxon>
        <taxon>Fungi</taxon>
        <taxon>Dikarya</taxon>
        <taxon>Basidiomycota</taxon>
        <taxon>Agaricomycotina</taxon>
        <taxon>Agaricomycetes</taxon>
        <taxon>Hymenochaetales</taxon>
        <taxon>Schizoporaceae</taxon>
        <taxon>Schizopora</taxon>
    </lineage>
</organism>
<sequence>MPQPRDAAGDEVKPNCLSRKDAISLSEPADVLCLLLDIIYPGRGLSEDLEIFVDRPVLPLLKLAGLAAVKYAMSSALKAIRAFILSPKTGTKYNAVELYGVASDLGLVDEAKRLSAKTLKCNLNTLETRKYFENMGLDAVLKLQHLHQQRKIILINALSEMTGDVSFYPDASQNYGVVAYSMTFFAARMPHQLKPGHRGDSAAQPAFIEWMQLKTEVARIMEQTVDGTRFFRDEQDFFYNSRFSKLREILDFRVLAREFRRIFESMPKEIDV</sequence>
<dbReference type="Proteomes" id="UP000053477">
    <property type="component" value="Unassembled WGS sequence"/>
</dbReference>
<evidence type="ECO:0000313" key="1">
    <source>
        <dbReference type="EMBL" id="KLO11116.1"/>
    </source>
</evidence>
<dbReference type="EMBL" id="KQ086008">
    <property type="protein sequence ID" value="KLO11116.1"/>
    <property type="molecule type" value="Genomic_DNA"/>
</dbReference>
<dbReference type="AlphaFoldDB" id="A0A0H2S285"/>
<accession>A0A0H2S285</accession>
<dbReference type="InParanoid" id="A0A0H2S285"/>
<evidence type="ECO:0008006" key="3">
    <source>
        <dbReference type="Google" id="ProtNLM"/>
    </source>
</evidence>
<proteinExistence type="predicted"/>
<gene>
    <name evidence="1" type="ORF">SCHPADRAFT_906277</name>
</gene>
<dbReference type="OrthoDB" id="3266199at2759"/>
<evidence type="ECO:0000313" key="2">
    <source>
        <dbReference type="Proteomes" id="UP000053477"/>
    </source>
</evidence>
<reference evidence="1 2" key="1">
    <citation type="submission" date="2015-04" db="EMBL/GenBank/DDBJ databases">
        <title>Complete genome sequence of Schizopora paradoxa KUC8140, a cosmopolitan wood degrader in East Asia.</title>
        <authorList>
            <consortium name="DOE Joint Genome Institute"/>
            <person name="Min B."/>
            <person name="Park H."/>
            <person name="Jang Y."/>
            <person name="Kim J.-J."/>
            <person name="Kim K.H."/>
            <person name="Pangilinan J."/>
            <person name="Lipzen A."/>
            <person name="Riley R."/>
            <person name="Grigoriev I.V."/>
            <person name="Spatafora J.W."/>
            <person name="Choi I.-G."/>
        </authorList>
    </citation>
    <scope>NUCLEOTIDE SEQUENCE [LARGE SCALE GENOMIC DNA]</scope>
    <source>
        <strain evidence="1 2">KUC8140</strain>
    </source>
</reference>
<keyword evidence="2" id="KW-1185">Reference proteome</keyword>